<protein>
    <submittedName>
        <fullName evidence="2">Uncharacterized protein</fullName>
    </submittedName>
</protein>
<evidence type="ECO:0000313" key="2">
    <source>
        <dbReference type="EMBL" id="EAT85142.1"/>
    </source>
</evidence>
<dbReference type="KEGG" id="pno:SNOG_07676"/>
<feature type="compositionally biased region" description="Polar residues" evidence="1">
    <location>
        <begin position="1"/>
        <end position="11"/>
    </location>
</feature>
<dbReference type="GeneID" id="5974901"/>
<gene>
    <name evidence="2" type="ORF">SNOG_07676</name>
</gene>
<feature type="region of interest" description="Disordered" evidence="1">
    <location>
        <begin position="39"/>
        <end position="58"/>
    </location>
</feature>
<dbReference type="InParanoid" id="Q0UKN8"/>
<evidence type="ECO:0000256" key="1">
    <source>
        <dbReference type="SAM" id="MobiDB-lite"/>
    </source>
</evidence>
<accession>Q0UKN8</accession>
<feature type="region of interest" description="Disordered" evidence="1">
    <location>
        <begin position="1"/>
        <end position="20"/>
    </location>
</feature>
<proteinExistence type="predicted"/>
<dbReference type="Proteomes" id="UP000001055">
    <property type="component" value="Unassembled WGS sequence"/>
</dbReference>
<evidence type="ECO:0000313" key="3">
    <source>
        <dbReference type="Proteomes" id="UP000001055"/>
    </source>
</evidence>
<sequence length="99" mass="11376">MVFFTLPSQKEPSPHPLLPPRILRRRLDNAMQQLMAKVRADDEEDDDVDSGGIDHHDGEDVAFRRSEFSASGNSHGCGFQSHCEDLFEWKEFNLFTGRR</sequence>
<reference evidence="3" key="1">
    <citation type="journal article" date="2007" name="Plant Cell">
        <title>Dothideomycete-plant interactions illuminated by genome sequencing and EST analysis of the wheat pathogen Stagonospora nodorum.</title>
        <authorList>
            <person name="Hane J.K."/>
            <person name="Lowe R.G."/>
            <person name="Solomon P.S."/>
            <person name="Tan K.C."/>
            <person name="Schoch C.L."/>
            <person name="Spatafora J.W."/>
            <person name="Crous P.W."/>
            <person name="Kodira C."/>
            <person name="Birren B.W."/>
            <person name="Galagan J.E."/>
            <person name="Torriani S.F."/>
            <person name="McDonald B.A."/>
            <person name="Oliver R.P."/>
        </authorList>
    </citation>
    <scope>NUCLEOTIDE SEQUENCE [LARGE SCALE GENOMIC DNA]</scope>
    <source>
        <strain evidence="3">SN15 / ATCC MYA-4574 / FGSC 10173</strain>
    </source>
</reference>
<dbReference type="HOGENOM" id="CLU_2321158_0_0_1"/>
<dbReference type="AlphaFoldDB" id="Q0UKN8"/>
<dbReference type="EMBL" id="CH445335">
    <property type="protein sequence ID" value="EAT85142.1"/>
    <property type="molecule type" value="Genomic_DNA"/>
</dbReference>
<dbReference type="RefSeq" id="XP_001798008.1">
    <property type="nucleotide sequence ID" value="XM_001797956.1"/>
</dbReference>
<organism evidence="2 3">
    <name type="scientific">Phaeosphaeria nodorum (strain SN15 / ATCC MYA-4574 / FGSC 10173)</name>
    <name type="common">Glume blotch fungus</name>
    <name type="synonym">Parastagonospora nodorum</name>
    <dbReference type="NCBI Taxonomy" id="321614"/>
    <lineage>
        <taxon>Eukaryota</taxon>
        <taxon>Fungi</taxon>
        <taxon>Dikarya</taxon>
        <taxon>Ascomycota</taxon>
        <taxon>Pezizomycotina</taxon>
        <taxon>Dothideomycetes</taxon>
        <taxon>Pleosporomycetidae</taxon>
        <taxon>Pleosporales</taxon>
        <taxon>Pleosporineae</taxon>
        <taxon>Phaeosphaeriaceae</taxon>
        <taxon>Parastagonospora</taxon>
    </lineage>
</organism>
<name>Q0UKN8_PHANO</name>